<evidence type="ECO:0000313" key="1">
    <source>
        <dbReference type="EMBL" id="MBW72272.1"/>
    </source>
</evidence>
<name>A0A2M4D3W9_ANODA</name>
<reference evidence="1" key="1">
    <citation type="submission" date="2018-01" db="EMBL/GenBank/DDBJ databases">
        <title>An insight into the sialome of Amazonian anophelines.</title>
        <authorList>
            <person name="Ribeiro J.M."/>
            <person name="Scarpassa V."/>
            <person name="Calvo E."/>
        </authorList>
    </citation>
    <scope>NUCLEOTIDE SEQUENCE</scope>
</reference>
<dbReference type="AlphaFoldDB" id="A0A2M4D3W9"/>
<proteinExistence type="predicted"/>
<accession>A0A2M4D3W9</accession>
<protein>
    <submittedName>
        <fullName evidence="1">Putative secreted protein</fullName>
    </submittedName>
</protein>
<sequence length="118" mass="13288">MLYWLVWCLQRASVGTEYVHHHWQLVRFVAAAASSICAVDVQLKVIQFRTSVSQSASGRSNRDSTVVMLVILIEQLKSYTTGRWCARQLNDENGLFCALTLTLAVVATIFKNKTPRKA</sequence>
<dbReference type="EMBL" id="GGFL01008094">
    <property type="protein sequence ID" value="MBW72272.1"/>
    <property type="molecule type" value="Transcribed_RNA"/>
</dbReference>
<organism evidence="1">
    <name type="scientific">Anopheles darlingi</name>
    <name type="common">Mosquito</name>
    <dbReference type="NCBI Taxonomy" id="43151"/>
    <lineage>
        <taxon>Eukaryota</taxon>
        <taxon>Metazoa</taxon>
        <taxon>Ecdysozoa</taxon>
        <taxon>Arthropoda</taxon>
        <taxon>Hexapoda</taxon>
        <taxon>Insecta</taxon>
        <taxon>Pterygota</taxon>
        <taxon>Neoptera</taxon>
        <taxon>Endopterygota</taxon>
        <taxon>Diptera</taxon>
        <taxon>Nematocera</taxon>
        <taxon>Culicoidea</taxon>
        <taxon>Culicidae</taxon>
        <taxon>Anophelinae</taxon>
        <taxon>Anopheles</taxon>
    </lineage>
</organism>